<reference evidence="2" key="1">
    <citation type="submission" date="2023-03" db="EMBL/GenBank/DDBJ databases">
        <title>Massive genome expansion in bonnet fungi (Mycena s.s.) driven by repeated elements and novel gene families across ecological guilds.</title>
        <authorList>
            <consortium name="Lawrence Berkeley National Laboratory"/>
            <person name="Harder C.B."/>
            <person name="Miyauchi S."/>
            <person name="Viragh M."/>
            <person name="Kuo A."/>
            <person name="Thoen E."/>
            <person name="Andreopoulos B."/>
            <person name="Lu D."/>
            <person name="Skrede I."/>
            <person name="Drula E."/>
            <person name="Henrissat B."/>
            <person name="Morin E."/>
            <person name="Kohler A."/>
            <person name="Barry K."/>
            <person name="LaButti K."/>
            <person name="Morin E."/>
            <person name="Salamov A."/>
            <person name="Lipzen A."/>
            <person name="Mereny Z."/>
            <person name="Hegedus B."/>
            <person name="Baldrian P."/>
            <person name="Stursova M."/>
            <person name="Weitz H."/>
            <person name="Taylor A."/>
            <person name="Grigoriev I.V."/>
            <person name="Nagy L.G."/>
            <person name="Martin F."/>
            <person name="Kauserud H."/>
        </authorList>
    </citation>
    <scope>NUCLEOTIDE SEQUENCE</scope>
    <source>
        <strain evidence="2">CBHHK182m</strain>
    </source>
</reference>
<dbReference type="Proteomes" id="UP001215598">
    <property type="component" value="Unassembled WGS sequence"/>
</dbReference>
<protein>
    <submittedName>
        <fullName evidence="2">Uncharacterized protein</fullName>
    </submittedName>
</protein>
<name>A0AAD7J6J8_9AGAR</name>
<sequence length="203" mass="22321">MASRRLTIIAVLGDMPTAGIHVEFRVNKGSTINVPLDLHLRLCSGRRLDARLKGDDTVSSRRGGADACTRSSWDRLFHRSGLVPPRIANASNDHRPASRPLAPHHRTQRQPQLPSLAQRPHANRTTRTPPTARNASHRLSQAHTRTPAPYLPEMIAALHHQAPSLRASPHPVAHSESRPKGLARVDQAHSPLKRAAAPAYETH</sequence>
<organism evidence="2 3">
    <name type="scientific">Mycena metata</name>
    <dbReference type="NCBI Taxonomy" id="1033252"/>
    <lineage>
        <taxon>Eukaryota</taxon>
        <taxon>Fungi</taxon>
        <taxon>Dikarya</taxon>
        <taxon>Basidiomycota</taxon>
        <taxon>Agaricomycotina</taxon>
        <taxon>Agaricomycetes</taxon>
        <taxon>Agaricomycetidae</taxon>
        <taxon>Agaricales</taxon>
        <taxon>Marasmiineae</taxon>
        <taxon>Mycenaceae</taxon>
        <taxon>Mycena</taxon>
    </lineage>
</organism>
<dbReference type="AlphaFoldDB" id="A0AAD7J6J8"/>
<evidence type="ECO:0000313" key="2">
    <source>
        <dbReference type="EMBL" id="KAJ7755579.1"/>
    </source>
</evidence>
<keyword evidence="3" id="KW-1185">Reference proteome</keyword>
<feature type="region of interest" description="Disordered" evidence="1">
    <location>
        <begin position="84"/>
        <end position="142"/>
    </location>
</feature>
<gene>
    <name evidence="2" type="ORF">B0H16DRAFT_1828954</name>
</gene>
<comment type="caution">
    <text evidence="2">The sequence shown here is derived from an EMBL/GenBank/DDBJ whole genome shotgun (WGS) entry which is preliminary data.</text>
</comment>
<proteinExistence type="predicted"/>
<evidence type="ECO:0000256" key="1">
    <source>
        <dbReference type="SAM" id="MobiDB-lite"/>
    </source>
</evidence>
<evidence type="ECO:0000313" key="3">
    <source>
        <dbReference type="Proteomes" id="UP001215598"/>
    </source>
</evidence>
<feature type="compositionally biased region" description="Low complexity" evidence="1">
    <location>
        <begin position="119"/>
        <end position="134"/>
    </location>
</feature>
<dbReference type="EMBL" id="JARKIB010000049">
    <property type="protein sequence ID" value="KAJ7755579.1"/>
    <property type="molecule type" value="Genomic_DNA"/>
</dbReference>
<accession>A0AAD7J6J8</accession>